<comment type="caution">
    <text evidence="1">The sequence shown here is derived from an EMBL/GenBank/DDBJ whole genome shotgun (WGS) entry which is preliminary data.</text>
</comment>
<keyword evidence="2" id="KW-1185">Reference proteome</keyword>
<evidence type="ECO:0000313" key="2">
    <source>
        <dbReference type="Proteomes" id="UP001277761"/>
    </source>
</evidence>
<proteinExistence type="predicted"/>
<protein>
    <submittedName>
        <fullName evidence="1">Uncharacterized protein</fullName>
    </submittedName>
</protein>
<dbReference type="EMBL" id="JAXAVX010000013">
    <property type="protein sequence ID" value="MDX8153396.1"/>
    <property type="molecule type" value="Genomic_DNA"/>
</dbReference>
<organism evidence="1 2">
    <name type="scientific">Patulibacter brassicae</name>
    <dbReference type="NCBI Taxonomy" id="1705717"/>
    <lineage>
        <taxon>Bacteria</taxon>
        <taxon>Bacillati</taxon>
        <taxon>Actinomycetota</taxon>
        <taxon>Thermoleophilia</taxon>
        <taxon>Solirubrobacterales</taxon>
        <taxon>Patulibacteraceae</taxon>
        <taxon>Patulibacter</taxon>
    </lineage>
</organism>
<dbReference type="RefSeq" id="WP_319955547.1">
    <property type="nucleotide sequence ID" value="NZ_JAXAVX010000013.1"/>
</dbReference>
<reference evidence="1 2" key="1">
    <citation type="submission" date="2023-11" db="EMBL/GenBank/DDBJ databases">
        <authorList>
            <person name="Xu M."/>
            <person name="Jiang T."/>
        </authorList>
    </citation>
    <scope>NUCLEOTIDE SEQUENCE [LARGE SCALE GENOMIC DNA]</scope>
    <source>
        <strain evidence="1 2">SD</strain>
    </source>
</reference>
<evidence type="ECO:0000313" key="1">
    <source>
        <dbReference type="EMBL" id="MDX8153396.1"/>
    </source>
</evidence>
<gene>
    <name evidence="1" type="ORF">SK069_17490</name>
</gene>
<dbReference type="Proteomes" id="UP001277761">
    <property type="component" value="Unassembled WGS sequence"/>
</dbReference>
<name>A0ABU4VNG8_9ACTN</name>
<accession>A0ABU4VNG8</accession>
<sequence length="64" mass="6806">MSTTANPQQTDPTTLDHALLNAEIHAARLAGDHDDPQAAAAYRWVGQRLSELRVDAATVGGLEP</sequence>